<name>A0A1H3YHU6_9BACT</name>
<dbReference type="Proteomes" id="UP000199409">
    <property type="component" value="Unassembled WGS sequence"/>
</dbReference>
<dbReference type="Gene3D" id="3.40.50.300">
    <property type="entry name" value="P-loop containing nucleotide triphosphate hydrolases"/>
    <property type="match status" value="1"/>
</dbReference>
<keyword evidence="2" id="KW-1185">Reference proteome</keyword>
<dbReference type="OrthoDB" id="6853346at2"/>
<keyword evidence="1" id="KW-0418">Kinase</keyword>
<reference evidence="1 2" key="1">
    <citation type="submission" date="2016-10" db="EMBL/GenBank/DDBJ databases">
        <authorList>
            <person name="de Groot N.N."/>
        </authorList>
    </citation>
    <scope>NUCLEOTIDE SEQUENCE [LARGE SCALE GENOMIC DNA]</scope>
    <source>
        <strain evidence="1 2">DSM 7343</strain>
    </source>
</reference>
<organism evidence="1 2">
    <name type="scientific">Desulfuromusa kysingii</name>
    <dbReference type="NCBI Taxonomy" id="37625"/>
    <lineage>
        <taxon>Bacteria</taxon>
        <taxon>Pseudomonadati</taxon>
        <taxon>Thermodesulfobacteriota</taxon>
        <taxon>Desulfuromonadia</taxon>
        <taxon>Desulfuromonadales</taxon>
        <taxon>Geopsychrobacteraceae</taxon>
        <taxon>Desulfuromusa</taxon>
    </lineage>
</organism>
<sequence length="489" mass="55830">MSMESAGCKGLIEKTISVKPVGVFDLLEALDNNGIPYVSWKNNHELAKALAGESDIDLFVPFDFRAAFTMLCAQDGWLSVHNPVAKYPWVNHLYKPDGKFKICHIHVYFKVVTGESWLKEYILPLDSWIIENRVRSVEFYVWVLSVEAQAYLFVIRHLLKGGSMSSRLLYSRELDSYREEWLQCDQDKNAVTGVKPIALESFLAGSKLYSGGFSLPRLGTAIRFRVAASPFLRVAWWSLPARRFISFFHRVTNKFYYRRKKVLAAGGMVVAISGVDGAGKSTMLTEATDFFSSFLTVDRYHLGRPQGPVIEKLRRLFAKKVNVIGSEPSFSSDCAAVSTRKAISVMVLAILRLRLARRAARRAAMGHLVLVDRWPTDMVGKMDGPRIHFREESGVLVQICRRIEQWAYASMPRADICFYFEIPLAVAVDRNRNRIKNDKETDEEITARFEGNRDIQLLARKTIRFDNAGDLAVKRKEFLWQLWAEIIKH</sequence>
<dbReference type="InterPro" id="IPR027417">
    <property type="entry name" value="P-loop_NTPase"/>
</dbReference>
<dbReference type="RefSeq" id="WP_092345820.1">
    <property type="nucleotide sequence ID" value="NZ_FNQN01000003.1"/>
</dbReference>
<gene>
    <name evidence="1" type="ORF">SAMN05660420_01248</name>
</gene>
<accession>A0A1H3YHU6</accession>
<dbReference type="SUPFAM" id="SSF52540">
    <property type="entry name" value="P-loop containing nucleoside triphosphate hydrolases"/>
    <property type="match status" value="1"/>
</dbReference>
<dbReference type="AlphaFoldDB" id="A0A1H3YHU6"/>
<protein>
    <submittedName>
        <fullName evidence="1">Thymidylate kinase</fullName>
    </submittedName>
</protein>
<dbReference type="EMBL" id="FNQN01000003">
    <property type="protein sequence ID" value="SEA11146.1"/>
    <property type="molecule type" value="Genomic_DNA"/>
</dbReference>
<keyword evidence="1" id="KW-0808">Transferase</keyword>
<evidence type="ECO:0000313" key="1">
    <source>
        <dbReference type="EMBL" id="SEA11146.1"/>
    </source>
</evidence>
<evidence type="ECO:0000313" key="2">
    <source>
        <dbReference type="Proteomes" id="UP000199409"/>
    </source>
</evidence>
<proteinExistence type="predicted"/>
<dbReference type="STRING" id="37625.SAMN05660420_01248"/>
<dbReference type="GO" id="GO:0016301">
    <property type="term" value="F:kinase activity"/>
    <property type="evidence" value="ECO:0007669"/>
    <property type="project" value="UniProtKB-KW"/>
</dbReference>